<evidence type="ECO:0000313" key="2">
    <source>
        <dbReference type="EMBL" id="MCP3421968.1"/>
    </source>
</evidence>
<dbReference type="EMBL" id="JANARS010000003">
    <property type="protein sequence ID" value="MCP3421968.1"/>
    <property type="molecule type" value="Genomic_DNA"/>
</dbReference>
<dbReference type="Proteomes" id="UP001204524">
    <property type="component" value="Unassembled WGS sequence"/>
</dbReference>
<comment type="caution">
    <text evidence="2">The sequence shown here is derived from an EMBL/GenBank/DDBJ whole genome shotgun (WGS) entry which is preliminary data.</text>
</comment>
<keyword evidence="1" id="KW-0472">Membrane</keyword>
<keyword evidence="1" id="KW-0812">Transmembrane</keyword>
<protein>
    <recommendedName>
        <fullName evidence="4">DUF3592 domain-containing protein</fullName>
    </recommendedName>
</protein>
<feature type="transmembrane region" description="Helical" evidence="1">
    <location>
        <begin position="149"/>
        <end position="173"/>
    </location>
</feature>
<feature type="transmembrane region" description="Helical" evidence="1">
    <location>
        <begin position="218"/>
        <end position="235"/>
    </location>
</feature>
<feature type="transmembrane region" description="Helical" evidence="1">
    <location>
        <begin position="25"/>
        <end position="45"/>
    </location>
</feature>
<gene>
    <name evidence="2" type="ORF">NCI01_09195</name>
</gene>
<keyword evidence="1" id="KW-1133">Transmembrane helix</keyword>
<organism evidence="2 3">
    <name type="scientific">Nocardioides pinisoli</name>
    <dbReference type="NCBI Taxonomy" id="2950279"/>
    <lineage>
        <taxon>Bacteria</taxon>
        <taxon>Bacillati</taxon>
        <taxon>Actinomycetota</taxon>
        <taxon>Actinomycetes</taxon>
        <taxon>Propionibacteriales</taxon>
        <taxon>Nocardioidaceae</taxon>
        <taxon>Nocardioides</taxon>
    </lineage>
</organism>
<feature type="transmembrane region" description="Helical" evidence="1">
    <location>
        <begin position="185"/>
        <end position="206"/>
    </location>
</feature>
<dbReference type="RefSeq" id="WP_254181176.1">
    <property type="nucleotide sequence ID" value="NZ_JANARS010000003.1"/>
</dbReference>
<sequence length="236" mass="25050">MTTKLVVPPEPARLATQPPARLDCIVAWVLLAGVLVMYAAAAVVGERETDLPHLRAAIASGEVTEVRLSEGLDDGSRGYIGVKVAWEQHGVSYSTTVTQASGERQARQARRGNASTPVAVGDVADFLTADGQVRVAGTTQRPFGTSTEVLGFTVPGEFFVAQLVITCATLLLIGAREPWRATRWAWAWLVLLTPVGVPGFLLLGGMTGLLRPESPQRRLTAGWALLLALLVFAPGA</sequence>
<evidence type="ECO:0000313" key="3">
    <source>
        <dbReference type="Proteomes" id="UP001204524"/>
    </source>
</evidence>
<reference evidence="2 3" key="1">
    <citation type="submission" date="2022-06" db="EMBL/GenBank/DDBJ databases">
        <authorList>
            <person name="So Y."/>
        </authorList>
    </citation>
    <scope>NUCLEOTIDE SEQUENCE [LARGE SCALE GENOMIC DNA]</scope>
    <source>
        <strain evidence="2 3">STR3</strain>
    </source>
</reference>
<evidence type="ECO:0008006" key="4">
    <source>
        <dbReference type="Google" id="ProtNLM"/>
    </source>
</evidence>
<name>A0ABT1KW20_9ACTN</name>
<evidence type="ECO:0000256" key="1">
    <source>
        <dbReference type="SAM" id="Phobius"/>
    </source>
</evidence>
<keyword evidence="3" id="KW-1185">Reference proteome</keyword>
<accession>A0ABT1KW20</accession>
<proteinExistence type="predicted"/>